<organism evidence="2 3">
    <name type="scientific">Georgenia halophila</name>
    <dbReference type="NCBI Taxonomy" id="620889"/>
    <lineage>
        <taxon>Bacteria</taxon>
        <taxon>Bacillati</taxon>
        <taxon>Actinomycetota</taxon>
        <taxon>Actinomycetes</taxon>
        <taxon>Micrococcales</taxon>
        <taxon>Bogoriellaceae</taxon>
        <taxon>Georgenia</taxon>
    </lineage>
</organism>
<keyword evidence="1" id="KW-1133">Transmembrane helix</keyword>
<evidence type="ECO:0008006" key="4">
    <source>
        <dbReference type="Google" id="ProtNLM"/>
    </source>
</evidence>
<feature type="transmembrane region" description="Helical" evidence="1">
    <location>
        <begin position="13"/>
        <end position="40"/>
    </location>
</feature>
<keyword evidence="1" id="KW-0472">Membrane</keyword>
<evidence type="ECO:0000313" key="3">
    <source>
        <dbReference type="Proteomes" id="UP001500622"/>
    </source>
</evidence>
<dbReference type="Proteomes" id="UP001500622">
    <property type="component" value="Unassembled WGS sequence"/>
</dbReference>
<keyword evidence="3" id="KW-1185">Reference proteome</keyword>
<keyword evidence="1" id="KW-0812">Transmembrane</keyword>
<evidence type="ECO:0000256" key="1">
    <source>
        <dbReference type="SAM" id="Phobius"/>
    </source>
</evidence>
<reference evidence="3" key="1">
    <citation type="journal article" date="2019" name="Int. J. Syst. Evol. Microbiol.">
        <title>The Global Catalogue of Microorganisms (GCM) 10K type strain sequencing project: providing services to taxonomists for standard genome sequencing and annotation.</title>
        <authorList>
            <consortium name="The Broad Institute Genomics Platform"/>
            <consortium name="The Broad Institute Genome Sequencing Center for Infectious Disease"/>
            <person name="Wu L."/>
            <person name="Ma J."/>
        </authorList>
    </citation>
    <scope>NUCLEOTIDE SEQUENCE [LARGE SCALE GENOMIC DNA]</scope>
    <source>
        <strain evidence="3">JCM 17810</strain>
    </source>
</reference>
<name>A0ABP8LG72_9MICO</name>
<sequence>MGDEPLDAEVGEFLLGVLLVGGGIAVVLGLVGIAGLWYVVRRIRRSRRSDQLRRGIHRGRLTIRSVTADDVGRQLARLRLQVRRASEATERALAAAEVRKAPVAAVTPVVDGLRGVGEQLDHELRLAEAEPDPELRRMWTGILADKVDEHQGLCADLRRSLVDVAVNAGPDQLDRTAGLAMLEVEALNTWGRTYRSRRAA</sequence>
<gene>
    <name evidence="2" type="ORF">GCM10023169_30970</name>
</gene>
<comment type="caution">
    <text evidence="2">The sequence shown here is derived from an EMBL/GenBank/DDBJ whole genome shotgun (WGS) entry which is preliminary data.</text>
</comment>
<protein>
    <recommendedName>
        <fullName evidence="4">Secreted protein</fullName>
    </recommendedName>
</protein>
<proteinExistence type="predicted"/>
<dbReference type="RefSeq" id="WP_345217168.1">
    <property type="nucleotide sequence ID" value="NZ_BAABGN010000012.1"/>
</dbReference>
<dbReference type="EMBL" id="BAABGN010000012">
    <property type="protein sequence ID" value="GAA4429084.1"/>
    <property type="molecule type" value="Genomic_DNA"/>
</dbReference>
<accession>A0ABP8LG72</accession>
<evidence type="ECO:0000313" key="2">
    <source>
        <dbReference type="EMBL" id="GAA4429084.1"/>
    </source>
</evidence>